<evidence type="ECO:0000259" key="10">
    <source>
        <dbReference type="PROSITE" id="PS50102"/>
    </source>
</evidence>
<dbReference type="GO" id="GO:0004659">
    <property type="term" value="F:prenyltransferase activity"/>
    <property type="evidence" value="ECO:0007669"/>
    <property type="project" value="InterPro"/>
</dbReference>
<keyword evidence="6" id="KW-0508">mRNA splicing</keyword>
<dbReference type="Proteomes" id="UP000050761">
    <property type="component" value="Unassembled WGS sequence"/>
</dbReference>
<feature type="compositionally biased region" description="Low complexity" evidence="9">
    <location>
        <begin position="778"/>
        <end position="795"/>
    </location>
</feature>
<dbReference type="AlphaFoldDB" id="A0A3P8AP68"/>
<gene>
    <name evidence="11" type="ORF">HPBE_LOCUS4554</name>
</gene>
<dbReference type="Pfam" id="PF23240">
    <property type="entry name" value="HAT_PRP39_N"/>
    <property type="match status" value="1"/>
</dbReference>
<evidence type="ECO:0000256" key="9">
    <source>
        <dbReference type="SAM" id="MobiDB-lite"/>
    </source>
</evidence>
<reference evidence="13" key="2">
    <citation type="submission" date="2019-09" db="UniProtKB">
        <authorList>
            <consortium name="WormBaseParasite"/>
        </authorList>
    </citation>
    <scope>IDENTIFICATION</scope>
</reference>
<dbReference type="SUPFAM" id="SSF48452">
    <property type="entry name" value="TPR-like"/>
    <property type="match status" value="1"/>
</dbReference>
<keyword evidence="4" id="KW-0507">mRNA processing</keyword>
<evidence type="ECO:0000256" key="5">
    <source>
        <dbReference type="ARBA" id="ARBA00022728"/>
    </source>
</evidence>
<dbReference type="GO" id="GO:0003723">
    <property type="term" value="F:RNA binding"/>
    <property type="evidence" value="ECO:0007669"/>
    <property type="project" value="UniProtKB-UniRule"/>
</dbReference>
<feature type="domain" description="RRM" evidence="10">
    <location>
        <begin position="894"/>
        <end position="974"/>
    </location>
</feature>
<evidence type="ECO:0000256" key="8">
    <source>
        <dbReference type="PROSITE-ProRule" id="PRU00176"/>
    </source>
</evidence>
<dbReference type="GO" id="GO:0008299">
    <property type="term" value="P:isoprenoid biosynthetic process"/>
    <property type="evidence" value="ECO:0007669"/>
    <property type="project" value="InterPro"/>
</dbReference>
<dbReference type="GO" id="GO:0005682">
    <property type="term" value="C:U5 snRNP"/>
    <property type="evidence" value="ECO:0007669"/>
    <property type="project" value="TreeGrafter"/>
</dbReference>
<dbReference type="Gene3D" id="1.10.600.10">
    <property type="entry name" value="Farnesyl Diphosphate Synthase"/>
    <property type="match status" value="1"/>
</dbReference>
<proteinExistence type="inferred from homology"/>
<dbReference type="EMBL" id="UZAH01025329">
    <property type="protein sequence ID" value="VDO61612.1"/>
    <property type="molecule type" value="Genomic_DNA"/>
</dbReference>
<dbReference type="Gene3D" id="3.30.70.330">
    <property type="match status" value="2"/>
</dbReference>
<evidence type="ECO:0000256" key="6">
    <source>
        <dbReference type="ARBA" id="ARBA00023187"/>
    </source>
</evidence>
<organism evidence="11">
    <name type="scientific">Heligmosomoides polygyrus</name>
    <name type="common">Parasitic roundworm</name>
    <dbReference type="NCBI Taxonomy" id="6339"/>
    <lineage>
        <taxon>Eukaryota</taxon>
        <taxon>Metazoa</taxon>
        <taxon>Ecdysozoa</taxon>
        <taxon>Nematoda</taxon>
        <taxon>Chromadorea</taxon>
        <taxon>Rhabditida</taxon>
        <taxon>Rhabditina</taxon>
        <taxon>Rhabditomorpha</taxon>
        <taxon>Strongyloidea</taxon>
        <taxon>Heligmosomidae</taxon>
        <taxon>Heligmosomoides</taxon>
    </lineage>
</organism>
<dbReference type="Gene3D" id="1.20.940.10">
    <property type="entry name" value="Functional domain of the splicing factor Prp18"/>
    <property type="match status" value="1"/>
</dbReference>
<dbReference type="PANTHER" id="PTHR13007">
    <property type="entry name" value="PRE-MRNA SPLICING FACTOR-RELATED"/>
    <property type="match status" value="1"/>
</dbReference>
<feature type="region of interest" description="Disordered" evidence="9">
    <location>
        <begin position="778"/>
        <end position="800"/>
    </location>
</feature>
<dbReference type="GO" id="GO:0042811">
    <property type="term" value="P:pheromone biosynthetic process"/>
    <property type="evidence" value="ECO:0007669"/>
    <property type="project" value="UniProtKB-ARBA"/>
</dbReference>
<dbReference type="InterPro" id="IPR039979">
    <property type="entry name" value="PRPF18"/>
</dbReference>
<reference evidence="11 12" key="1">
    <citation type="submission" date="2018-11" db="EMBL/GenBank/DDBJ databases">
        <authorList>
            <consortium name="Pathogen Informatics"/>
        </authorList>
    </citation>
    <scope>NUCLEOTIDE SEQUENCE [LARGE SCALE GENOMIC DNA]</scope>
</reference>
<keyword evidence="5" id="KW-0747">Spliceosome</keyword>
<dbReference type="InterPro" id="IPR012677">
    <property type="entry name" value="Nucleotide-bd_a/b_plait_sf"/>
</dbReference>
<dbReference type="InterPro" id="IPR011990">
    <property type="entry name" value="TPR-like_helical_dom_sf"/>
</dbReference>
<feature type="region of interest" description="Disordered" evidence="9">
    <location>
        <begin position="266"/>
        <end position="285"/>
    </location>
</feature>
<dbReference type="InterPro" id="IPR004098">
    <property type="entry name" value="Prp18"/>
</dbReference>
<comment type="similarity">
    <text evidence="2">Belongs to the PRP18 family.</text>
</comment>
<dbReference type="GO" id="GO:0000350">
    <property type="term" value="P:generation of catalytic spliceosome for second transesterification step"/>
    <property type="evidence" value="ECO:0007669"/>
    <property type="project" value="TreeGrafter"/>
</dbReference>
<dbReference type="Pfam" id="PF02840">
    <property type="entry name" value="Prp18"/>
    <property type="match status" value="1"/>
</dbReference>
<name>A0A3P8AP68_HELPZ</name>
<dbReference type="WBParaSite" id="HPBE_0000455301-mRNA-1">
    <property type="protein sequence ID" value="HPBE_0000455301-mRNA-1"/>
    <property type="gene ID" value="HPBE_0000455301"/>
</dbReference>
<evidence type="ECO:0000313" key="13">
    <source>
        <dbReference type="WBParaSite" id="HPBE_0000455301-mRNA-1"/>
    </source>
</evidence>
<dbReference type="SMART" id="SM00386">
    <property type="entry name" value="HAT"/>
    <property type="match status" value="6"/>
</dbReference>
<dbReference type="SUPFAM" id="SSF47938">
    <property type="entry name" value="Functional domain of the splicing factor Prp18"/>
    <property type="match status" value="1"/>
</dbReference>
<dbReference type="InterPro" id="IPR003107">
    <property type="entry name" value="HAT"/>
</dbReference>
<sequence length="1126" mass="128467">MWISRESGFILGEDEVQIRARLLKLEIDQPDNKEGWKNEMQTAMRDVDEDLVKEVIEGSSNDSNRHDVDLSSAFNDNWEKIEEQATLLGVGNDPHRDCDIILSFFQYLITRWGKELNQRDDEEKKSPSGKLQASIHKQSVMNLKPLLNSLENHTCNNDIRHHLANICRLLIIDRNYILANNAYMTMAIGNAPWPVGVTRSGIHQRPGSAKAYVSNIAHVLNDETQRKYIQAIKRLMTRMQEYFPTDPSKCCSVLAVALIEEMSDDEVNSGDDVDMEETENDEEPEDLDAKIAAVKEQVRDERSMGGERERIEELFDKAVFDCCSLDIWMELVQWACGVDPAFAREKFEAAVSAIGLRVDVGAMIWQSYLCFEEALLSGDETNEKQQKIVKSLYKRALRIPNVDLADTYKSYLEFAGEQVDEDIRAIYEATTNEMKEFSKYELKLAETDDSLEAFYEYLNFEKEKDDPGRIQAFYNRMLDKYHEDDNVWFDYGQWCETKLKVHTAARSAEDGRALYRTYLYILRRRADAGDKDFTKMAEVFEEGICVSISFQCLVEWFGKHDWDPQAVYRRNWAQFAFSKLKDYKRGREIWDDILASGGGRFAEKWIEAVKFERQYGTADGARKLLYKALNSVSDHPTVVFEYFIQFEREEGTIEQLDKALEKVNAQAAQRASRVQAQKAKEAKEELAGKKVHGKEKKGAEKAHEPKPVGRKRPGTESNDFAPSKAKKVAPTSETTATDAPSAAEKPVSKDKDGFAMPMLPVKKMVVFIKIVSSCFQTGAPGSSTPPGSSDQPTPSVSTSDKEQKFTIFISNLDFKTTPEQIKAVLDGVVEVRLLYRGMSKLHKGYGFVDLDSEKSMQEALAKDRIPIDGRPMLIAISDPEKRPTFKYATGMERNKVFVRNVHYDCTDQQLKDAFSIFGEVKAVRIVTHISGKPKGVAYVEFVKEEDAVKAVQEPEIILLGKILQFSCRTPIKIRGQLAMAFNIWLKIGSKELSEIMEQMLELHRGQGKELFWRDTVTCPTEAEYEEMVVQKTGGLFFLAVKLIELFSQQKYDFRNLLRQMALFFQIRDDYLNLVSDDMAKQKSFAEDLTEGKFSFPIIHAIRSSPVSSNDDPVLSECSVYVLRTRD</sequence>
<dbReference type="Gene3D" id="1.25.40.10">
    <property type="entry name" value="Tetratricopeptide repeat domain"/>
    <property type="match status" value="1"/>
</dbReference>
<dbReference type="Pfam" id="PF00076">
    <property type="entry name" value="RRM_1"/>
    <property type="match status" value="2"/>
</dbReference>
<protein>
    <recommendedName>
        <fullName evidence="3">Pre-mRNA-splicing factor 18</fullName>
    </recommendedName>
</protein>
<evidence type="ECO:0000256" key="3">
    <source>
        <dbReference type="ARBA" id="ARBA00018242"/>
    </source>
</evidence>
<dbReference type="SUPFAM" id="SSF48576">
    <property type="entry name" value="Terpenoid synthases"/>
    <property type="match status" value="1"/>
</dbReference>
<dbReference type="InterPro" id="IPR000092">
    <property type="entry name" value="Polyprenyl_synt"/>
</dbReference>
<evidence type="ECO:0000313" key="12">
    <source>
        <dbReference type="Proteomes" id="UP000050761"/>
    </source>
</evidence>
<dbReference type="InterPro" id="IPR035979">
    <property type="entry name" value="RBD_domain_sf"/>
</dbReference>
<feature type="region of interest" description="Disordered" evidence="9">
    <location>
        <begin position="674"/>
        <end position="754"/>
    </location>
</feature>
<evidence type="ECO:0000256" key="4">
    <source>
        <dbReference type="ARBA" id="ARBA00022664"/>
    </source>
</evidence>
<keyword evidence="7" id="KW-0539">Nucleus</keyword>
<dbReference type="InterPro" id="IPR008949">
    <property type="entry name" value="Isoprenoid_synthase_dom_sf"/>
</dbReference>
<dbReference type="GO" id="GO:0046540">
    <property type="term" value="C:U4/U6 x U5 tri-snRNP complex"/>
    <property type="evidence" value="ECO:0007669"/>
    <property type="project" value="TreeGrafter"/>
</dbReference>
<dbReference type="SUPFAM" id="SSF54928">
    <property type="entry name" value="RNA-binding domain, RBD"/>
    <property type="match status" value="2"/>
</dbReference>
<dbReference type="PANTHER" id="PTHR13007:SF19">
    <property type="entry name" value="PRE-MRNA-SPLICING FACTOR 18"/>
    <property type="match status" value="1"/>
</dbReference>
<keyword evidence="12" id="KW-1185">Reference proteome</keyword>
<feature type="domain" description="RRM" evidence="10">
    <location>
        <begin position="805"/>
        <end position="879"/>
    </location>
</feature>
<dbReference type="OrthoDB" id="6921389at2759"/>
<dbReference type="PROSITE" id="PS50102">
    <property type="entry name" value="RRM"/>
    <property type="match status" value="2"/>
</dbReference>
<evidence type="ECO:0000313" key="11">
    <source>
        <dbReference type="EMBL" id="VDO61612.1"/>
    </source>
</evidence>
<feature type="compositionally biased region" description="Basic and acidic residues" evidence="9">
    <location>
        <begin position="696"/>
        <end position="707"/>
    </location>
</feature>
<dbReference type="GO" id="GO:0071021">
    <property type="term" value="C:U2-type post-spliceosomal complex"/>
    <property type="evidence" value="ECO:0007669"/>
    <property type="project" value="TreeGrafter"/>
</dbReference>
<dbReference type="InterPro" id="IPR000504">
    <property type="entry name" value="RRM_dom"/>
</dbReference>
<evidence type="ECO:0000256" key="2">
    <source>
        <dbReference type="ARBA" id="ARBA00008137"/>
    </source>
</evidence>
<feature type="compositionally biased region" description="Basic and acidic residues" evidence="9">
    <location>
        <begin position="678"/>
        <end position="688"/>
    </location>
</feature>
<keyword evidence="8" id="KW-0694">RNA-binding</keyword>
<evidence type="ECO:0000256" key="1">
    <source>
        <dbReference type="ARBA" id="ARBA00004123"/>
    </source>
</evidence>
<comment type="subcellular location">
    <subcellularLocation>
        <location evidence="1">Nucleus</location>
    </subcellularLocation>
</comment>
<dbReference type="SMART" id="SM00360">
    <property type="entry name" value="RRM"/>
    <property type="match status" value="2"/>
</dbReference>
<dbReference type="FunFam" id="1.20.940.10:FF:000013">
    <property type="entry name" value="Pre-mRNA-splicing factor 18"/>
    <property type="match status" value="1"/>
</dbReference>
<dbReference type="Pfam" id="PF00348">
    <property type="entry name" value="polyprenyl_synt"/>
    <property type="match status" value="1"/>
</dbReference>
<accession>A0A3P8AP68</accession>
<evidence type="ECO:0000256" key="7">
    <source>
        <dbReference type="ARBA" id="ARBA00023242"/>
    </source>
</evidence>